<evidence type="ECO:0000313" key="3">
    <source>
        <dbReference type="Proteomes" id="UP000824890"/>
    </source>
</evidence>
<feature type="non-terminal residue" evidence="2">
    <location>
        <position position="1"/>
    </location>
</feature>
<evidence type="ECO:0000256" key="1">
    <source>
        <dbReference type="SAM" id="MobiDB-lite"/>
    </source>
</evidence>
<gene>
    <name evidence="2" type="ORF">HID58_012942</name>
</gene>
<reference evidence="2 3" key="1">
    <citation type="submission" date="2021-05" db="EMBL/GenBank/DDBJ databases">
        <title>Genome Assembly of Synthetic Allotetraploid Brassica napus Reveals Homoeologous Exchanges between Subgenomes.</title>
        <authorList>
            <person name="Davis J.T."/>
        </authorList>
    </citation>
    <scope>NUCLEOTIDE SEQUENCE [LARGE SCALE GENOMIC DNA]</scope>
    <source>
        <strain evidence="3">cv. Da-Ae</strain>
        <tissue evidence="2">Seedling</tissue>
    </source>
</reference>
<evidence type="ECO:0000313" key="2">
    <source>
        <dbReference type="EMBL" id="KAH0935825.1"/>
    </source>
</evidence>
<proteinExistence type="predicted"/>
<name>A0ABQ8E2G7_BRANA</name>
<feature type="compositionally biased region" description="Basic and acidic residues" evidence="1">
    <location>
        <begin position="76"/>
        <end position="86"/>
    </location>
</feature>
<dbReference type="Proteomes" id="UP000824890">
    <property type="component" value="Unassembled WGS sequence"/>
</dbReference>
<dbReference type="EMBL" id="JAGKQM010000003">
    <property type="protein sequence ID" value="KAH0935825.1"/>
    <property type="molecule type" value="Genomic_DNA"/>
</dbReference>
<keyword evidence="3" id="KW-1185">Reference proteome</keyword>
<feature type="compositionally biased region" description="Basic and acidic residues" evidence="1">
    <location>
        <begin position="1"/>
        <end position="12"/>
    </location>
</feature>
<accession>A0ABQ8E2G7</accession>
<feature type="region of interest" description="Disordered" evidence="1">
    <location>
        <begin position="1"/>
        <end position="216"/>
    </location>
</feature>
<feature type="compositionally biased region" description="Basic and acidic residues" evidence="1">
    <location>
        <begin position="198"/>
        <end position="210"/>
    </location>
</feature>
<comment type="caution">
    <text evidence="2">The sequence shown here is derived from an EMBL/GenBank/DDBJ whole genome shotgun (WGS) entry which is preliminary data.</text>
</comment>
<organism evidence="2 3">
    <name type="scientific">Brassica napus</name>
    <name type="common">Rape</name>
    <dbReference type="NCBI Taxonomy" id="3708"/>
    <lineage>
        <taxon>Eukaryota</taxon>
        <taxon>Viridiplantae</taxon>
        <taxon>Streptophyta</taxon>
        <taxon>Embryophyta</taxon>
        <taxon>Tracheophyta</taxon>
        <taxon>Spermatophyta</taxon>
        <taxon>Magnoliopsida</taxon>
        <taxon>eudicotyledons</taxon>
        <taxon>Gunneridae</taxon>
        <taxon>Pentapetalae</taxon>
        <taxon>rosids</taxon>
        <taxon>malvids</taxon>
        <taxon>Brassicales</taxon>
        <taxon>Brassicaceae</taxon>
        <taxon>Brassiceae</taxon>
        <taxon>Brassica</taxon>
    </lineage>
</organism>
<protein>
    <submittedName>
        <fullName evidence="2">Uncharacterized protein</fullName>
    </submittedName>
</protein>
<sequence length="216" mass="24374">PNQENPRKREASPPHGQPLRLRRRPRFETTPGNQPSIHPDPPELTDFTPSPPQTSSTQVNPKAERINRLFEISSDAIHHNHREEGFTRTITVNHGRASNVLRRRRHQSKPKPNRKNKTNPKTELGKQQTARQGKERFHPPLHLTGTGTGVDEARRASASRRQNQKAEQRASPRLPQNHRALTPETETPHAAFFQSSGKAEERGDDSKAKSTAEPVA</sequence>
<feature type="compositionally biased region" description="Basic residues" evidence="1">
    <location>
        <begin position="101"/>
        <end position="118"/>
    </location>
</feature>